<dbReference type="EMBL" id="QJSU01000007">
    <property type="protein sequence ID" value="PYE38407.1"/>
    <property type="molecule type" value="Genomic_DNA"/>
</dbReference>
<comment type="cofactor">
    <cofactor evidence="1">
        <name>FAD</name>
        <dbReference type="ChEBI" id="CHEBI:57692"/>
    </cofactor>
</comment>
<sequence>MLDIIAAKQAVKRRFQSKKARLDTPVDYEVLIIGAGIAGISMACRLQQQKHKGLFGHKSPNQRKRQSSKQQQKSLQRFAILEKRADLGGTWDLFTYPGIRSDSDALTFGYSFRPWLNHRILAKGGDIKRYIADTAHEFGITEHIRYQHEVQQISWSTSSQRWTAMVKNHVSGEVFTLTAKFVVGATGYYDYEQGYKPHFDQEEAFEGRIVHPQHWHNVDYQDKKVVIIGSGATAMTLLPALVDEEAEQCAQHVTMLQRSPTYVASVPGDDYALDWLSGKFSPLSKEQAYTVLRTRNVLIQQGTYRAAIAAPKFMKALLKRGVKTELKGSDVDVAHFVPDYNPWDQRICAVPDSDLFKALQGKRAAVVTDQISHFTKTGIMLNSGKHLDADIIVTATGLKIQMLGGAKVYIDGQAVDIGTRMTYKAVMVEDVPNMAVLFGYTNASWTLKIDLACQYVMRLLGYMDKHGYQAVLATAQSDNGTAHTQSETVMGALSSGYVKRAQYELPKQGDIYPWRVTNNYLRDRIVLKYCKIKDDWLRFSR</sequence>
<dbReference type="Pfam" id="PF07992">
    <property type="entry name" value="Pyr_redox_2"/>
    <property type="match status" value="1"/>
</dbReference>
<evidence type="ECO:0000259" key="4">
    <source>
        <dbReference type="Pfam" id="PF07992"/>
    </source>
</evidence>
<evidence type="ECO:0000256" key="3">
    <source>
        <dbReference type="ARBA" id="ARBA00023033"/>
    </source>
</evidence>
<dbReference type="InterPro" id="IPR023753">
    <property type="entry name" value="FAD/NAD-binding_dom"/>
</dbReference>
<dbReference type="SUPFAM" id="SSF51905">
    <property type="entry name" value="FAD/NAD(P)-binding domain"/>
    <property type="match status" value="2"/>
</dbReference>
<dbReference type="OrthoDB" id="312624at2"/>
<gene>
    <name evidence="5" type="ORF">DFP82_10729</name>
</gene>
<name>A0A2V4UE52_9GAMM</name>
<dbReference type="RefSeq" id="WP_110923567.1">
    <property type="nucleotide sequence ID" value="NZ_QJSU01000007.1"/>
</dbReference>
<feature type="domain" description="FAD/NAD(P)-binding" evidence="4">
    <location>
        <begin position="28"/>
        <end position="263"/>
    </location>
</feature>
<keyword evidence="3 5" id="KW-0560">Oxidoreductase</keyword>
<dbReference type="FunFam" id="3.50.50.60:FF:000213">
    <property type="entry name" value="FAD-containing monooxygenase EthA"/>
    <property type="match status" value="1"/>
</dbReference>
<comment type="similarity">
    <text evidence="2">Belongs to the FAD-binding monooxygenase family.</text>
</comment>
<comment type="caution">
    <text evidence="5">The sequence shown here is derived from an EMBL/GenBank/DDBJ whole genome shotgun (WGS) entry which is preliminary data.</text>
</comment>
<dbReference type="PANTHER" id="PTHR43872">
    <property type="entry name" value="MONOOXYGENASE, PUTATIVE (AFU_ORTHOLOGUE AFUA_8G02570)-RELATED"/>
    <property type="match status" value="1"/>
</dbReference>
<dbReference type="InterPro" id="IPR036188">
    <property type="entry name" value="FAD/NAD-bd_sf"/>
</dbReference>
<dbReference type="InterPro" id="IPR051820">
    <property type="entry name" value="FAD-binding_MO"/>
</dbReference>
<reference evidence="5 6" key="1">
    <citation type="submission" date="2018-06" db="EMBL/GenBank/DDBJ databases">
        <title>Genomic Encyclopedia of Type Strains, Phase III (KMG-III): the genomes of soil and plant-associated and newly described type strains.</title>
        <authorList>
            <person name="Whitman W."/>
        </authorList>
    </citation>
    <scope>NUCLEOTIDE SEQUENCE [LARGE SCALE GENOMIC DNA]</scope>
    <source>
        <strain evidence="5 6">CECT 5889</strain>
    </source>
</reference>
<organism evidence="5 6">
    <name type="scientific">Psychrobacter fozii</name>
    <dbReference type="NCBI Taxonomy" id="198480"/>
    <lineage>
        <taxon>Bacteria</taxon>
        <taxon>Pseudomonadati</taxon>
        <taxon>Pseudomonadota</taxon>
        <taxon>Gammaproteobacteria</taxon>
        <taxon>Moraxellales</taxon>
        <taxon>Moraxellaceae</taxon>
        <taxon>Psychrobacter</taxon>
    </lineage>
</organism>
<keyword evidence="6" id="KW-1185">Reference proteome</keyword>
<dbReference type="Gene3D" id="3.50.50.60">
    <property type="entry name" value="FAD/NAD(P)-binding domain"/>
    <property type="match status" value="3"/>
</dbReference>
<dbReference type="PANTHER" id="PTHR43872:SF1">
    <property type="entry name" value="MONOOXYGENASE, PUTATIVE (AFU_ORTHOLOGUE AFUA_8G02570)-RELATED"/>
    <property type="match status" value="1"/>
</dbReference>
<dbReference type="AlphaFoldDB" id="A0A2V4UE52"/>
<protein>
    <submittedName>
        <fullName evidence="5">Cyclohexanone monooxygenase</fullName>
    </submittedName>
</protein>
<evidence type="ECO:0000313" key="6">
    <source>
        <dbReference type="Proteomes" id="UP000247746"/>
    </source>
</evidence>
<evidence type="ECO:0000313" key="5">
    <source>
        <dbReference type="EMBL" id="PYE38407.1"/>
    </source>
</evidence>
<evidence type="ECO:0000256" key="2">
    <source>
        <dbReference type="ARBA" id="ARBA00010139"/>
    </source>
</evidence>
<keyword evidence="3 5" id="KW-0503">Monooxygenase</keyword>
<dbReference type="GO" id="GO:0004497">
    <property type="term" value="F:monooxygenase activity"/>
    <property type="evidence" value="ECO:0007669"/>
    <property type="project" value="UniProtKB-KW"/>
</dbReference>
<dbReference type="Proteomes" id="UP000247746">
    <property type="component" value="Unassembled WGS sequence"/>
</dbReference>
<evidence type="ECO:0000256" key="1">
    <source>
        <dbReference type="ARBA" id="ARBA00001974"/>
    </source>
</evidence>
<proteinExistence type="inferred from homology"/>
<accession>A0A2V4UE52</accession>